<keyword evidence="1" id="KW-0812">Transmembrane</keyword>
<reference evidence="2 3" key="1">
    <citation type="submission" date="2011-12" db="EMBL/GenBank/DDBJ databases">
        <title>Complete sequence of Mycobacterium rhodesiae NBB3.</title>
        <authorList>
            <consortium name="US DOE Joint Genome Institute"/>
            <person name="Lucas S."/>
            <person name="Han J."/>
            <person name="Lapidus A."/>
            <person name="Cheng J.-F."/>
            <person name="Goodwin L."/>
            <person name="Pitluck S."/>
            <person name="Peters L."/>
            <person name="Mikhailova N."/>
            <person name="Gu W."/>
            <person name="Detter J.C."/>
            <person name="Han C."/>
            <person name="Tapia R."/>
            <person name="Land M."/>
            <person name="Hauser L."/>
            <person name="Kyrpides N."/>
            <person name="Ivanova N."/>
            <person name="Pagani I."/>
            <person name="Mattes T."/>
            <person name="Holmes A."/>
            <person name="Rutledge P."/>
            <person name="Paulsen I."/>
            <person name="Coleman N."/>
            <person name="Woyke T."/>
        </authorList>
    </citation>
    <scope>NUCLEOTIDE SEQUENCE [LARGE SCALE GENOMIC DNA]</scope>
    <source>
        <strain evidence="2 3">NBB3</strain>
    </source>
</reference>
<organism evidence="2 3">
    <name type="scientific">Mycolicibacterium rhodesiae (strain NBB3)</name>
    <name type="common">Mycobacterium rhodesiae</name>
    <dbReference type="NCBI Taxonomy" id="710685"/>
    <lineage>
        <taxon>Bacteria</taxon>
        <taxon>Bacillati</taxon>
        <taxon>Actinomycetota</taxon>
        <taxon>Actinomycetes</taxon>
        <taxon>Mycobacteriales</taxon>
        <taxon>Mycobacteriaceae</taxon>
        <taxon>Mycolicibacterium</taxon>
    </lineage>
</organism>
<evidence type="ECO:0000313" key="2">
    <source>
        <dbReference type="EMBL" id="AEV73777.1"/>
    </source>
</evidence>
<accession>G8RNS6</accession>
<dbReference type="AlphaFoldDB" id="G8RNS6"/>
<dbReference type="EMBL" id="CP003169">
    <property type="protein sequence ID" value="AEV73777.1"/>
    <property type="molecule type" value="Genomic_DNA"/>
</dbReference>
<keyword evidence="3" id="KW-1185">Reference proteome</keyword>
<proteinExistence type="predicted"/>
<dbReference type="eggNOG" id="ENOG50313C7">
    <property type="taxonomic scope" value="Bacteria"/>
</dbReference>
<dbReference type="HOGENOM" id="CLU_132169_1_0_11"/>
<name>G8RNS6_MYCRN</name>
<evidence type="ECO:0000313" key="3">
    <source>
        <dbReference type="Proteomes" id="UP000005442"/>
    </source>
</evidence>
<feature type="transmembrane region" description="Helical" evidence="1">
    <location>
        <begin position="112"/>
        <end position="133"/>
    </location>
</feature>
<feature type="transmembrane region" description="Helical" evidence="1">
    <location>
        <begin position="48"/>
        <end position="67"/>
    </location>
</feature>
<dbReference type="PATRIC" id="fig|710685.3.peg.3261"/>
<dbReference type="OrthoDB" id="4737921at2"/>
<dbReference type="Proteomes" id="UP000005442">
    <property type="component" value="Chromosome"/>
</dbReference>
<keyword evidence="1" id="KW-0472">Membrane</keyword>
<protein>
    <submittedName>
        <fullName evidence="2">Uncharacterized protein</fullName>
    </submittedName>
</protein>
<feature type="transmembrane region" description="Helical" evidence="1">
    <location>
        <begin position="74"/>
        <end position="100"/>
    </location>
</feature>
<dbReference type="KEGG" id="mrh:MycrhN_3252"/>
<sequence length="154" mass="16375">MATSPALQPRTRIMARILGPYLVIVPLVAVARASLMPDIVADFTASPVWAWVTGAFVLLAGLAVIAVHPYWRGAAAILVSATGWLMAIKGFLLLAFAPSYLESTADLIGTGVAWKVVELLAAVIGLYLTYFGWASPRQVTAQATDSSTHLRHTA</sequence>
<gene>
    <name evidence="2" type="ordered locus">MycrhN_3252</name>
</gene>
<keyword evidence="1" id="KW-1133">Transmembrane helix</keyword>
<evidence type="ECO:0000256" key="1">
    <source>
        <dbReference type="SAM" id="Phobius"/>
    </source>
</evidence>
<feature type="transmembrane region" description="Helical" evidence="1">
    <location>
        <begin position="17"/>
        <end position="36"/>
    </location>
</feature>